<evidence type="ECO:0000256" key="11">
    <source>
        <dbReference type="ARBA" id="ARBA00049359"/>
    </source>
</evidence>
<comment type="catalytic activity">
    <reaction evidence="10">
        <text>2-oxoglutarate + O2 + 2 H(+) = ethene + 3 CO2 + H2O</text>
        <dbReference type="Rhea" id="RHEA:31523"/>
        <dbReference type="ChEBI" id="CHEBI:15377"/>
        <dbReference type="ChEBI" id="CHEBI:15378"/>
        <dbReference type="ChEBI" id="CHEBI:15379"/>
        <dbReference type="ChEBI" id="CHEBI:16526"/>
        <dbReference type="ChEBI" id="CHEBI:16810"/>
        <dbReference type="ChEBI" id="CHEBI:18153"/>
        <dbReference type="EC" id="1.13.12.19"/>
    </reaction>
</comment>
<evidence type="ECO:0000256" key="3">
    <source>
        <dbReference type="ARBA" id="ARBA00011245"/>
    </source>
</evidence>
<dbReference type="InterPro" id="IPR005123">
    <property type="entry name" value="Oxoglu/Fe-dep_dioxygenase_dom"/>
</dbReference>
<dbReference type="PROSITE" id="PS51471">
    <property type="entry name" value="FE2OG_OXY"/>
    <property type="match status" value="1"/>
</dbReference>
<keyword evidence="12" id="KW-0408">Iron</keyword>
<dbReference type="GO" id="GO:0009693">
    <property type="term" value="P:ethylene biosynthetic process"/>
    <property type="evidence" value="ECO:0007669"/>
    <property type="project" value="UniProtKB-UniPathway"/>
</dbReference>
<organism evidence="14 15">
    <name type="scientific">Pseudomonas syringae pv. delphinii</name>
    <dbReference type="NCBI Taxonomy" id="192088"/>
    <lineage>
        <taxon>Bacteria</taxon>
        <taxon>Pseudomonadati</taxon>
        <taxon>Pseudomonadota</taxon>
        <taxon>Gammaproteobacteria</taxon>
        <taxon>Pseudomonadales</taxon>
        <taxon>Pseudomonadaceae</taxon>
        <taxon>Pseudomonas</taxon>
    </lineage>
</organism>
<evidence type="ECO:0000256" key="4">
    <source>
        <dbReference type="ARBA" id="ARBA00012293"/>
    </source>
</evidence>
<protein>
    <recommendedName>
        <fullName evidence="6">2-oxoglutarate-dependent ethylene/succinate-forming enzyme</fullName>
        <ecNumber evidence="5">1.13.12.19</ecNumber>
        <ecNumber evidence="4">1.14.20.7</ecNumber>
    </recommendedName>
    <alternativeName>
        <fullName evidence="8">2-oxoglutarate dioxygenase (ethylene-forming)</fullName>
    </alternativeName>
    <alternativeName>
        <fullName evidence="9">2-oxoglutarate/L-arginine monooxygenase/decarboxylase (succinate-forming)</fullName>
    </alternativeName>
</protein>
<accession>A0A0P9P600</accession>
<evidence type="ECO:0000256" key="8">
    <source>
        <dbReference type="ARBA" id="ARBA00031011"/>
    </source>
</evidence>
<dbReference type="GO" id="GO:0102276">
    <property type="term" value="F:2-oxoglutarate oxygenase/decarboxylase (ethylene-forming) activity"/>
    <property type="evidence" value="ECO:0007669"/>
    <property type="project" value="UniProtKB-EC"/>
</dbReference>
<comment type="pathway">
    <text evidence="2">Alkene biosynthesis; ethylene biosynthesis via 2-oxoglutarate.</text>
</comment>
<sequence length="371" mass="41284">MADLSDGTVSALASLTFTLPVKLLCVVSARGISRMTLQYVPIINLAPYFSGEPDGKAAVAQAVNQACKDIGFLVITEHQIPTELIDRVSRLTRQFFDLPLAEKRKVDRPSPEMVRGYSAVAEESLSYSLEESAPGDLKESFSIGPSDVPNEDYYHNAEAGPHFAPNVWPANERVPGFQEAYRAYFDAMSQLAQSLMRLFALALELDERFFDDRIDRHISMFRSLSYPDIKTEVEAGQLRASAHTDYGSLTIVRPDNALGGLQVRNQQGEWVDVPYVENGFVVNIGDLMMQWTNDQWISTLHRVVNPPMTSEQDNRRQSLVFFHQPNYDTLIECLPGCLLPGATPRHAPVTSGDHLLAKFVKQTTFGGSKVA</sequence>
<dbReference type="Gene3D" id="2.60.120.330">
    <property type="entry name" value="B-lactam Antibiotic, Isopenicillin N Synthase, Chain"/>
    <property type="match status" value="1"/>
</dbReference>
<comment type="caution">
    <text evidence="14">The sequence shown here is derived from an EMBL/GenBank/DDBJ whole genome shotgun (WGS) entry which is preliminary data.</text>
</comment>
<dbReference type="InterPro" id="IPR050231">
    <property type="entry name" value="Iron_ascorbate_oxido_reductase"/>
</dbReference>
<dbReference type="InterPro" id="IPR027443">
    <property type="entry name" value="IPNS-like_sf"/>
</dbReference>
<keyword evidence="12" id="KW-0479">Metal-binding</keyword>
<evidence type="ECO:0000256" key="6">
    <source>
        <dbReference type="ARBA" id="ARBA00019045"/>
    </source>
</evidence>
<name>A0A0P9P600_9PSED</name>
<comment type="similarity">
    <text evidence="12">Belongs to the iron/ascorbate-dependent oxidoreductase family.</text>
</comment>
<evidence type="ECO:0000256" key="12">
    <source>
        <dbReference type="RuleBase" id="RU003682"/>
    </source>
</evidence>
<dbReference type="Pfam" id="PF03171">
    <property type="entry name" value="2OG-FeII_Oxy"/>
    <property type="match status" value="1"/>
</dbReference>
<comment type="catalytic activity">
    <reaction evidence="11">
        <text>L-arginine + 2-oxoglutarate + O2 = guanidine + L-glutamate 5-semialdehyde + succinate + CO2</text>
        <dbReference type="Rhea" id="RHEA:31535"/>
        <dbReference type="ChEBI" id="CHEBI:15379"/>
        <dbReference type="ChEBI" id="CHEBI:16526"/>
        <dbReference type="ChEBI" id="CHEBI:16810"/>
        <dbReference type="ChEBI" id="CHEBI:30031"/>
        <dbReference type="ChEBI" id="CHEBI:30087"/>
        <dbReference type="ChEBI" id="CHEBI:32682"/>
        <dbReference type="ChEBI" id="CHEBI:58066"/>
        <dbReference type="EC" id="1.14.20.7"/>
    </reaction>
</comment>
<dbReference type="EC" id="1.14.20.7" evidence="4"/>
<reference evidence="14 15" key="1">
    <citation type="submission" date="2018-08" db="EMBL/GenBank/DDBJ databases">
        <title>Recombination of ecologically and evolutionarily significant loci maintains genetic cohesion in the Pseudomonas syringae species complex.</title>
        <authorList>
            <person name="Dillon M."/>
            <person name="Thakur S."/>
            <person name="Almeida R.N.D."/>
            <person name="Weir B.S."/>
            <person name="Guttman D.S."/>
        </authorList>
    </citation>
    <scope>NUCLEOTIDE SEQUENCE [LARGE SCALE GENOMIC DNA]</scope>
    <source>
        <strain evidence="14 15">ICMP 4330</strain>
    </source>
</reference>
<evidence type="ECO:0000313" key="14">
    <source>
        <dbReference type="EMBL" id="RMP11947.1"/>
    </source>
</evidence>
<dbReference type="EC" id="1.13.12.19" evidence="5"/>
<dbReference type="InterPro" id="IPR026992">
    <property type="entry name" value="DIOX_N"/>
</dbReference>
<dbReference type="AlphaFoldDB" id="A0A0P9P600"/>
<evidence type="ECO:0000256" key="10">
    <source>
        <dbReference type="ARBA" id="ARBA00047725"/>
    </source>
</evidence>
<dbReference type="GO" id="GO:0046872">
    <property type="term" value="F:metal ion binding"/>
    <property type="evidence" value="ECO:0007669"/>
    <property type="project" value="UniProtKB-KW"/>
</dbReference>
<evidence type="ECO:0000259" key="13">
    <source>
        <dbReference type="PROSITE" id="PS51471"/>
    </source>
</evidence>
<evidence type="ECO:0000256" key="2">
    <source>
        <dbReference type="ARBA" id="ARBA00004767"/>
    </source>
</evidence>
<dbReference type="PRINTS" id="PR00682">
    <property type="entry name" value="IPNSYNTHASE"/>
</dbReference>
<evidence type="ECO:0000256" key="1">
    <source>
        <dbReference type="ARBA" id="ARBA00001954"/>
    </source>
</evidence>
<keyword evidence="7" id="KW-0266">Ethylene biosynthesis</keyword>
<comment type="cofactor">
    <cofactor evidence="1">
        <name>Fe(2+)</name>
        <dbReference type="ChEBI" id="CHEBI:29033"/>
    </cofactor>
</comment>
<keyword evidence="12" id="KW-0560">Oxidoreductase</keyword>
<dbReference type="SUPFAM" id="SSF51197">
    <property type="entry name" value="Clavaminate synthase-like"/>
    <property type="match status" value="1"/>
</dbReference>
<dbReference type="InterPro" id="IPR044861">
    <property type="entry name" value="IPNS-like_FE2OG_OXY"/>
</dbReference>
<feature type="domain" description="Fe2OG dioxygenase" evidence="13">
    <location>
        <begin position="216"/>
        <end position="325"/>
    </location>
</feature>
<dbReference type="PANTHER" id="PTHR47990">
    <property type="entry name" value="2-OXOGLUTARATE (2OG) AND FE(II)-DEPENDENT OXYGENASE SUPERFAMILY PROTEIN-RELATED"/>
    <property type="match status" value="1"/>
</dbReference>
<evidence type="ECO:0000256" key="7">
    <source>
        <dbReference type="ARBA" id="ARBA00022666"/>
    </source>
</evidence>
<dbReference type="Proteomes" id="UP000267908">
    <property type="component" value="Unassembled WGS sequence"/>
</dbReference>
<evidence type="ECO:0000313" key="15">
    <source>
        <dbReference type="Proteomes" id="UP000267908"/>
    </source>
</evidence>
<evidence type="ECO:0000256" key="5">
    <source>
        <dbReference type="ARBA" id="ARBA00012531"/>
    </source>
</evidence>
<dbReference type="UniPathway" id="UPA00385"/>
<dbReference type="EMBL" id="RBQG01000190">
    <property type="protein sequence ID" value="RMP11947.1"/>
    <property type="molecule type" value="Genomic_DNA"/>
</dbReference>
<gene>
    <name evidence="14" type="ORF">ALQ28_100304</name>
</gene>
<comment type="subunit">
    <text evidence="3">Monomer.</text>
</comment>
<evidence type="ECO:0000256" key="9">
    <source>
        <dbReference type="ARBA" id="ARBA00031282"/>
    </source>
</evidence>
<dbReference type="Pfam" id="PF14226">
    <property type="entry name" value="DIOX_N"/>
    <property type="match status" value="1"/>
</dbReference>
<proteinExistence type="inferred from homology"/>